<reference evidence="1" key="2">
    <citation type="journal article" date="2015" name="Fish Shellfish Immunol.">
        <title>Early steps in the European eel (Anguilla anguilla)-Vibrio vulnificus interaction in the gills: Role of the RtxA13 toxin.</title>
        <authorList>
            <person name="Callol A."/>
            <person name="Pajuelo D."/>
            <person name="Ebbesson L."/>
            <person name="Teles M."/>
            <person name="MacKenzie S."/>
            <person name="Amaro C."/>
        </authorList>
    </citation>
    <scope>NUCLEOTIDE SEQUENCE</scope>
</reference>
<accession>A0A0E9UNE2</accession>
<proteinExistence type="predicted"/>
<evidence type="ECO:0000313" key="1">
    <source>
        <dbReference type="EMBL" id="JAH66488.1"/>
    </source>
</evidence>
<protein>
    <submittedName>
        <fullName evidence="1">Uncharacterized protein</fullName>
    </submittedName>
</protein>
<dbReference type="AlphaFoldDB" id="A0A0E9UNE2"/>
<sequence>MCLHFFSFFQKQKPLVLTRNIFLTTWLLGRKLVILTESKKNIYI</sequence>
<organism evidence="1">
    <name type="scientific">Anguilla anguilla</name>
    <name type="common">European freshwater eel</name>
    <name type="synonym">Muraena anguilla</name>
    <dbReference type="NCBI Taxonomy" id="7936"/>
    <lineage>
        <taxon>Eukaryota</taxon>
        <taxon>Metazoa</taxon>
        <taxon>Chordata</taxon>
        <taxon>Craniata</taxon>
        <taxon>Vertebrata</taxon>
        <taxon>Euteleostomi</taxon>
        <taxon>Actinopterygii</taxon>
        <taxon>Neopterygii</taxon>
        <taxon>Teleostei</taxon>
        <taxon>Anguilliformes</taxon>
        <taxon>Anguillidae</taxon>
        <taxon>Anguilla</taxon>
    </lineage>
</organism>
<dbReference type="EMBL" id="GBXM01042089">
    <property type="protein sequence ID" value="JAH66488.1"/>
    <property type="molecule type" value="Transcribed_RNA"/>
</dbReference>
<reference evidence="1" key="1">
    <citation type="submission" date="2014-11" db="EMBL/GenBank/DDBJ databases">
        <authorList>
            <person name="Amaro Gonzalez C."/>
        </authorList>
    </citation>
    <scope>NUCLEOTIDE SEQUENCE</scope>
</reference>
<name>A0A0E9UNE2_ANGAN</name>